<dbReference type="OrthoDB" id="3238779at2"/>
<reference evidence="2 3" key="1">
    <citation type="submission" date="2019-09" db="EMBL/GenBank/DDBJ databases">
        <title>Whole genome shotgun sequencing (WGS) of Ellagibacter isourolithinifaciens DSM 104140(T) and Adlercreutzia muris DSM 29508(T).</title>
        <authorList>
            <person name="Stoll D.A."/>
            <person name="Danylec N."/>
            <person name="Huch M."/>
        </authorList>
    </citation>
    <scope>NUCLEOTIDE SEQUENCE [LARGE SCALE GENOMIC DNA]</scope>
    <source>
        <strain evidence="2 3">DSM 104140</strain>
    </source>
</reference>
<dbReference type="Pfam" id="PF01610">
    <property type="entry name" value="DDE_Tnp_ISL3"/>
    <property type="match status" value="1"/>
</dbReference>
<organism evidence="2 3">
    <name type="scientific">Ellagibacter isourolithinifaciens</name>
    <dbReference type="NCBI Taxonomy" id="2137581"/>
    <lineage>
        <taxon>Bacteria</taxon>
        <taxon>Bacillati</taxon>
        <taxon>Actinomycetota</taxon>
        <taxon>Coriobacteriia</taxon>
        <taxon>Eggerthellales</taxon>
        <taxon>Eggerthellaceae</taxon>
        <taxon>Ellagibacter</taxon>
    </lineage>
</organism>
<evidence type="ECO:0000313" key="2">
    <source>
        <dbReference type="EMBL" id="KAB1640386.1"/>
    </source>
</evidence>
<dbReference type="PANTHER" id="PTHR33498">
    <property type="entry name" value="TRANSPOSASE FOR INSERTION SEQUENCE ELEMENT IS1557"/>
    <property type="match status" value="1"/>
</dbReference>
<gene>
    <name evidence="2" type="ORF">F8C90_06460</name>
</gene>
<dbReference type="EMBL" id="WAJR01000013">
    <property type="protein sequence ID" value="KAB1640386.1"/>
    <property type="molecule type" value="Genomic_DNA"/>
</dbReference>
<accession>A0A6N6NRZ9</accession>
<evidence type="ECO:0000313" key="3">
    <source>
        <dbReference type="Proteomes" id="UP000468668"/>
    </source>
</evidence>
<proteinExistence type="predicted"/>
<feature type="domain" description="Transposase IS204/IS1001/IS1096/IS1165 DDE" evidence="1">
    <location>
        <begin position="3"/>
        <end position="124"/>
    </location>
</feature>
<name>A0A6N6NRZ9_9ACTN</name>
<dbReference type="RefSeq" id="WP_158049681.1">
    <property type="nucleotide sequence ID" value="NZ_WAJR01000013.1"/>
</dbReference>
<dbReference type="AlphaFoldDB" id="A0A6N6NRZ9"/>
<evidence type="ECO:0000259" key="1">
    <source>
        <dbReference type="Pfam" id="PF01610"/>
    </source>
</evidence>
<keyword evidence="3" id="KW-1185">Reference proteome</keyword>
<dbReference type="GeneID" id="98658045"/>
<protein>
    <submittedName>
        <fullName evidence="2">Transposase</fullName>
    </submittedName>
</protein>
<comment type="caution">
    <text evidence="2">The sequence shown here is derived from an EMBL/GenBank/DDBJ whole genome shotgun (WGS) entry which is preliminary data.</text>
</comment>
<sequence>MGKYALLKNPENLAEAQSGKLAEIAREDKRLHSACLPKEDLRGVFKPPDGAAAAEKPDRWLSRACRSWTKEIKELSKRARRRREAIARAVELGVSNARVEAVNNKVELTVRMGCGFRDIDNLIALAMLRCSNLPIKLPGRA</sequence>
<dbReference type="InterPro" id="IPR002560">
    <property type="entry name" value="Transposase_DDE"/>
</dbReference>
<dbReference type="InterPro" id="IPR047951">
    <property type="entry name" value="Transpos_ISL3"/>
</dbReference>
<dbReference type="PANTHER" id="PTHR33498:SF1">
    <property type="entry name" value="TRANSPOSASE FOR INSERTION SEQUENCE ELEMENT IS1557"/>
    <property type="match status" value="1"/>
</dbReference>
<dbReference type="Proteomes" id="UP000468668">
    <property type="component" value="Unassembled WGS sequence"/>
</dbReference>